<gene>
    <name evidence="2" type="ORF">DFP97_10732</name>
</gene>
<comment type="caution">
    <text evidence="2">The sequence shown here is derived from an EMBL/GenBank/DDBJ whole genome shotgun (WGS) entry which is preliminary data.</text>
</comment>
<evidence type="ECO:0000313" key="2">
    <source>
        <dbReference type="EMBL" id="RCW47833.1"/>
    </source>
</evidence>
<keyword evidence="3" id="KW-1185">Reference proteome</keyword>
<name>A0A368W6D5_9BACL</name>
<feature type="region of interest" description="Disordered" evidence="1">
    <location>
        <begin position="61"/>
        <end position="98"/>
    </location>
</feature>
<reference evidence="2 3" key="1">
    <citation type="submission" date="2018-07" db="EMBL/GenBank/DDBJ databases">
        <title>Genomic Encyclopedia of Type Strains, Phase III (KMG-III): the genomes of soil and plant-associated and newly described type strains.</title>
        <authorList>
            <person name="Whitman W."/>
        </authorList>
    </citation>
    <scope>NUCLEOTIDE SEQUENCE [LARGE SCALE GENOMIC DNA]</scope>
    <source>
        <strain evidence="2 3">CECT 7506</strain>
    </source>
</reference>
<dbReference type="Proteomes" id="UP000252415">
    <property type="component" value="Unassembled WGS sequence"/>
</dbReference>
<sequence length="98" mass="11614">MSDQDHYEMKPISGERVEVKGTYRNEWGREEQLERGDLFPADVMLGSTEWELVELQFNNHHKGHTDPRLIPHDDDDNPEAHMQHPRRHEGSNKNRDDQ</sequence>
<feature type="compositionally biased region" description="Basic and acidic residues" evidence="1">
    <location>
        <begin position="64"/>
        <end position="98"/>
    </location>
</feature>
<dbReference type="EMBL" id="QPJD01000007">
    <property type="protein sequence ID" value="RCW47833.1"/>
    <property type="molecule type" value="Genomic_DNA"/>
</dbReference>
<evidence type="ECO:0000256" key="1">
    <source>
        <dbReference type="SAM" id="MobiDB-lite"/>
    </source>
</evidence>
<evidence type="ECO:0000313" key="3">
    <source>
        <dbReference type="Proteomes" id="UP000252415"/>
    </source>
</evidence>
<protein>
    <submittedName>
        <fullName evidence="2">Uncharacterized protein</fullName>
    </submittedName>
</protein>
<dbReference type="AlphaFoldDB" id="A0A368W6D5"/>
<accession>A0A368W6D5</accession>
<dbReference type="RefSeq" id="WP_114380250.1">
    <property type="nucleotide sequence ID" value="NZ_QPJD01000007.1"/>
</dbReference>
<proteinExistence type="predicted"/>
<organism evidence="2 3">
    <name type="scientific">Paenibacillus prosopidis</name>
    <dbReference type="NCBI Taxonomy" id="630520"/>
    <lineage>
        <taxon>Bacteria</taxon>
        <taxon>Bacillati</taxon>
        <taxon>Bacillota</taxon>
        <taxon>Bacilli</taxon>
        <taxon>Bacillales</taxon>
        <taxon>Paenibacillaceae</taxon>
        <taxon>Paenibacillus</taxon>
    </lineage>
</organism>
<dbReference type="OrthoDB" id="2679121at2"/>